<name>A0ABV9HZ86_9FLAO</name>
<reference evidence="2" key="1">
    <citation type="journal article" date="2019" name="Int. J. Syst. Evol. Microbiol.">
        <title>The Global Catalogue of Microorganisms (GCM) 10K type strain sequencing project: providing services to taxonomists for standard genome sequencing and annotation.</title>
        <authorList>
            <consortium name="The Broad Institute Genomics Platform"/>
            <consortium name="The Broad Institute Genome Sequencing Center for Infectious Disease"/>
            <person name="Wu L."/>
            <person name="Ma J."/>
        </authorList>
    </citation>
    <scope>NUCLEOTIDE SEQUENCE [LARGE SCALE GENOMIC DNA]</scope>
    <source>
        <strain evidence="2">YJ-61-S</strain>
    </source>
</reference>
<proteinExistence type="predicted"/>
<gene>
    <name evidence="1" type="ORF">ACFO3O_12810</name>
</gene>
<protein>
    <submittedName>
        <fullName evidence="1">Uncharacterized protein</fullName>
    </submittedName>
</protein>
<dbReference type="Proteomes" id="UP001596043">
    <property type="component" value="Unassembled WGS sequence"/>
</dbReference>
<dbReference type="EMBL" id="JBHSFV010000007">
    <property type="protein sequence ID" value="MFC4634795.1"/>
    <property type="molecule type" value="Genomic_DNA"/>
</dbReference>
<accession>A0ABV9HZ86</accession>
<sequence length="53" mass="6158">MENKKEESQKEKDKSKLLDIHGFEIVKSPFLGNRKVVKHNAEDRDRLHGGLLD</sequence>
<keyword evidence="2" id="KW-1185">Reference proteome</keyword>
<dbReference type="RefSeq" id="WP_379979398.1">
    <property type="nucleotide sequence ID" value="NZ_JBHSFV010000007.1"/>
</dbReference>
<evidence type="ECO:0000313" key="1">
    <source>
        <dbReference type="EMBL" id="MFC4634795.1"/>
    </source>
</evidence>
<comment type="caution">
    <text evidence="1">The sequence shown here is derived from an EMBL/GenBank/DDBJ whole genome shotgun (WGS) entry which is preliminary data.</text>
</comment>
<organism evidence="1 2">
    <name type="scientific">Dokdonia ponticola</name>
    <dbReference type="NCBI Taxonomy" id="2041041"/>
    <lineage>
        <taxon>Bacteria</taxon>
        <taxon>Pseudomonadati</taxon>
        <taxon>Bacteroidota</taxon>
        <taxon>Flavobacteriia</taxon>
        <taxon>Flavobacteriales</taxon>
        <taxon>Flavobacteriaceae</taxon>
        <taxon>Dokdonia</taxon>
    </lineage>
</organism>
<evidence type="ECO:0000313" key="2">
    <source>
        <dbReference type="Proteomes" id="UP001596043"/>
    </source>
</evidence>